<dbReference type="InterPro" id="IPR008984">
    <property type="entry name" value="SMAD_FHA_dom_sf"/>
</dbReference>
<dbReference type="PROSITE" id="PS50006">
    <property type="entry name" value="FHA_DOMAIN"/>
    <property type="match status" value="1"/>
</dbReference>
<dbReference type="CDD" id="cd00060">
    <property type="entry name" value="FHA"/>
    <property type="match status" value="1"/>
</dbReference>
<accession>A0AA35XE71</accession>
<organism evidence="2 3">
    <name type="scientific">Geodia barretti</name>
    <name type="common">Barrett's horny sponge</name>
    <dbReference type="NCBI Taxonomy" id="519541"/>
    <lineage>
        <taxon>Eukaryota</taxon>
        <taxon>Metazoa</taxon>
        <taxon>Porifera</taxon>
        <taxon>Demospongiae</taxon>
        <taxon>Heteroscleromorpha</taxon>
        <taxon>Tetractinellida</taxon>
        <taxon>Astrophorina</taxon>
        <taxon>Geodiidae</taxon>
        <taxon>Geodia</taxon>
    </lineage>
</organism>
<name>A0AA35XE71_GEOBA</name>
<dbReference type="Pfam" id="PF00498">
    <property type="entry name" value="FHA"/>
    <property type="match status" value="1"/>
</dbReference>
<keyword evidence="3" id="KW-1185">Reference proteome</keyword>
<comment type="caution">
    <text evidence="2">The sequence shown here is derived from an EMBL/GenBank/DDBJ whole genome shotgun (WGS) entry which is preliminary data.</text>
</comment>
<dbReference type="InterPro" id="IPR000253">
    <property type="entry name" value="FHA_dom"/>
</dbReference>
<feature type="domain" description="FHA" evidence="1">
    <location>
        <begin position="42"/>
        <end position="83"/>
    </location>
</feature>
<dbReference type="AlphaFoldDB" id="A0AA35XE71"/>
<evidence type="ECO:0000313" key="2">
    <source>
        <dbReference type="EMBL" id="CAI8055523.1"/>
    </source>
</evidence>
<gene>
    <name evidence="2" type="ORF">GBAR_LOCUS30309</name>
</gene>
<protein>
    <recommendedName>
        <fullName evidence="1">FHA domain-containing protein</fullName>
    </recommendedName>
</protein>
<dbReference type="EMBL" id="CASHTH010004284">
    <property type="protein sequence ID" value="CAI8055523.1"/>
    <property type="molecule type" value="Genomic_DNA"/>
</dbReference>
<evidence type="ECO:0000259" key="1">
    <source>
        <dbReference type="PROSITE" id="PS50006"/>
    </source>
</evidence>
<dbReference type="SUPFAM" id="SSF49879">
    <property type="entry name" value="SMAD/FHA domain"/>
    <property type="match status" value="1"/>
</dbReference>
<sequence>MTTATEHHKQGQGSVARCKSSEAHDAWNVPEFIPLEPSAGPLTIGRASQADIFIRSSKHPSMVSRVHASLWFNESTSQWNITDLEVCTFTHKLCMLLTAIIILTIYPQM</sequence>
<dbReference type="Proteomes" id="UP001174909">
    <property type="component" value="Unassembled WGS sequence"/>
</dbReference>
<dbReference type="Gene3D" id="2.60.200.20">
    <property type="match status" value="1"/>
</dbReference>
<proteinExistence type="predicted"/>
<reference evidence="2" key="1">
    <citation type="submission" date="2023-03" db="EMBL/GenBank/DDBJ databases">
        <authorList>
            <person name="Steffen K."/>
            <person name="Cardenas P."/>
        </authorList>
    </citation>
    <scope>NUCLEOTIDE SEQUENCE</scope>
</reference>
<evidence type="ECO:0000313" key="3">
    <source>
        <dbReference type="Proteomes" id="UP001174909"/>
    </source>
</evidence>